<feature type="domain" description="Disease resistance N-terminal" evidence="9">
    <location>
        <begin position="16"/>
        <end position="110"/>
    </location>
</feature>
<evidence type="ECO:0000313" key="12">
    <source>
        <dbReference type="EMBL" id="AQK48360.1"/>
    </source>
</evidence>
<evidence type="ECO:0000256" key="7">
    <source>
        <dbReference type="SAM" id="Phobius"/>
    </source>
</evidence>
<evidence type="ECO:0000259" key="11">
    <source>
        <dbReference type="Pfam" id="PF25019"/>
    </source>
</evidence>
<evidence type="ECO:0000256" key="2">
    <source>
        <dbReference type="ARBA" id="ARBA00022614"/>
    </source>
</evidence>
<dbReference type="Pfam" id="PF18052">
    <property type="entry name" value="Rx_N"/>
    <property type="match status" value="1"/>
</dbReference>
<dbReference type="GO" id="GO:0006952">
    <property type="term" value="P:defense response"/>
    <property type="evidence" value="ECO:0007669"/>
    <property type="project" value="UniProtKB-KW"/>
</dbReference>
<dbReference type="OMA" id="ERCIRPQ"/>
<protein>
    <submittedName>
        <fullName evidence="12">NB-ARC domain containing protein expressed</fullName>
    </submittedName>
</protein>
<feature type="transmembrane region" description="Helical" evidence="7">
    <location>
        <begin position="708"/>
        <end position="727"/>
    </location>
</feature>
<dbReference type="Gene3D" id="3.40.50.300">
    <property type="entry name" value="P-loop containing nucleotide triphosphate hydrolases"/>
    <property type="match status" value="1"/>
</dbReference>
<evidence type="ECO:0000259" key="10">
    <source>
        <dbReference type="Pfam" id="PF23559"/>
    </source>
</evidence>
<sequence>MADPVTIAAVGWGIAAVGWLVSPIITRLLNKAFSYLGVDGAKKLKELETKVLQLELLMEAVEESPRRNQLERLFQDLRSAFYEAEDILDDVEYCSLERQALSLSHPEFGSQTQHKTSRLKRQAKEEDVYPQAKVPLRKSHATIFIVQLLNLPSGSNVDKRQIVAENSRGAVTTVAPPRLVIGRDEDRVKVISMLRETLDDGQQDRSGAKPYSTIGIYGIPGSGKSTLAQYVCAHEEDNIHFDIVIWVHVSQKFSVRAVLREMIEQGFEGESIETEESFRCIFPRRHWLDPEYLVRLWVAEGFVTSRNTGEELEAVGRGYFDELVSASFLQPVDGDKERYTIHDLLHDLVSKVAGSDCFRADNGWEGEFPQDVRHLWVENCKLDLIAHKITRLKKLRTLIISAGENDTPVEEKALLENIFTGVTTLRVLQITPWTAGTLSFPASVGRLKHLRYLSVGRHIGGTKVILPSTVVLGLVKKKAGYELWQLKHLNKLEKKLVIRGLQNAGRKGEAPEANLAAKERLTSLALEWDSDAPLSCGADLQAEVLEGLCPPLHLEKLRLCWYGGSRYPDWIVGVRCLCLYRCSRLGAFHGCSPRLVKLKILECGWDALPDNMEHLASLRKLVIDGCKDLRSLPELPRSLLHLKISGCDGEVMRSCKTVGHPNRKRIQHVRTVIIGWESLPRAELLDHFESEPVVPEKEKEIAALVKKLLVMLGLLLLCMFSVIARLLVGSFLLPAPLVVVILLLVVWIILTL</sequence>
<gene>
    <name evidence="12" type="ORF">ZEAMMB73_Zm00001d048665</name>
</gene>
<reference evidence="12" key="1">
    <citation type="submission" date="2015-12" db="EMBL/GenBank/DDBJ databases">
        <title>Update maize B73 reference genome by single molecule sequencing technologies.</title>
        <authorList>
            <consortium name="Maize Genome Sequencing Project"/>
            <person name="Ware D."/>
        </authorList>
    </citation>
    <scope>NUCLEOTIDE SEQUENCE</scope>
    <source>
        <tissue evidence="12">Seedling</tissue>
    </source>
</reference>
<feature type="domain" description="R13L1/DRL21-like LRR repeat region" evidence="11">
    <location>
        <begin position="483"/>
        <end position="601"/>
    </location>
</feature>
<dbReference type="GO" id="GO:0051707">
    <property type="term" value="P:response to other organism"/>
    <property type="evidence" value="ECO:0007669"/>
    <property type="project" value="UniProtKB-ARBA"/>
</dbReference>
<keyword evidence="6" id="KW-0067">ATP-binding</keyword>
<evidence type="ECO:0000259" key="8">
    <source>
        <dbReference type="Pfam" id="PF00931"/>
    </source>
</evidence>
<dbReference type="EMBL" id="CM000780">
    <property type="protein sequence ID" value="AQK48360.1"/>
    <property type="molecule type" value="Genomic_DNA"/>
</dbReference>
<keyword evidence="7" id="KW-0472">Membrane</keyword>
<dbReference type="InterPro" id="IPR056789">
    <property type="entry name" value="LRR_R13L1-DRL21"/>
</dbReference>
<evidence type="ECO:0000256" key="6">
    <source>
        <dbReference type="ARBA" id="ARBA00022840"/>
    </source>
</evidence>
<dbReference type="InParanoid" id="A0A1D6PNC6"/>
<dbReference type="PANTHER" id="PTHR36766:SF30">
    <property type="entry name" value="TIR-NBS TYPE DISEASE RESISTANCE PROTEIN-RELATED"/>
    <property type="match status" value="1"/>
</dbReference>
<accession>A0A1D6PNC6</accession>
<dbReference type="PaxDb" id="4577-GRMZM2G448282_P01"/>
<dbReference type="InterPro" id="IPR027417">
    <property type="entry name" value="P-loop_NTPase"/>
</dbReference>
<evidence type="ECO:0000256" key="3">
    <source>
        <dbReference type="ARBA" id="ARBA00022737"/>
    </source>
</evidence>
<dbReference type="GO" id="GO:0005524">
    <property type="term" value="F:ATP binding"/>
    <property type="evidence" value="ECO:0007669"/>
    <property type="project" value="UniProtKB-KW"/>
</dbReference>
<dbReference type="PRINTS" id="PR00364">
    <property type="entry name" value="DISEASERSIST"/>
</dbReference>
<evidence type="ECO:0000256" key="1">
    <source>
        <dbReference type="ARBA" id="ARBA00008894"/>
    </source>
</evidence>
<feature type="domain" description="NB-ARC" evidence="8">
    <location>
        <begin position="213"/>
        <end position="265"/>
    </location>
</feature>
<dbReference type="GO" id="GO:0043531">
    <property type="term" value="F:ADP binding"/>
    <property type="evidence" value="ECO:0007669"/>
    <property type="project" value="InterPro"/>
</dbReference>
<name>A0A1D6PNC6_MAIZE</name>
<dbReference type="InterPro" id="IPR058922">
    <property type="entry name" value="WHD_DRP"/>
</dbReference>
<evidence type="ECO:0000256" key="5">
    <source>
        <dbReference type="ARBA" id="ARBA00022821"/>
    </source>
</evidence>
<dbReference type="ExpressionAtlas" id="A0A1D6PNC6">
    <property type="expression patterns" value="baseline and differential"/>
</dbReference>
<dbReference type="eggNOG" id="KOG4658">
    <property type="taxonomic scope" value="Eukaryota"/>
</dbReference>
<keyword evidence="5" id="KW-0611">Plant defense</keyword>
<dbReference type="Pfam" id="PF25019">
    <property type="entry name" value="LRR_R13L1-DRL21"/>
    <property type="match status" value="1"/>
</dbReference>
<comment type="similarity">
    <text evidence="1">Belongs to the disease resistance NB-LRR family.</text>
</comment>
<dbReference type="InterPro" id="IPR002182">
    <property type="entry name" value="NB-ARC"/>
</dbReference>
<evidence type="ECO:0000256" key="4">
    <source>
        <dbReference type="ARBA" id="ARBA00022741"/>
    </source>
</evidence>
<evidence type="ECO:0000259" key="9">
    <source>
        <dbReference type="Pfam" id="PF18052"/>
    </source>
</evidence>
<dbReference type="AlphaFoldDB" id="A0A1D6PNC6"/>
<dbReference type="Gene3D" id="3.80.10.10">
    <property type="entry name" value="Ribonuclease Inhibitor"/>
    <property type="match status" value="1"/>
</dbReference>
<feature type="transmembrane region" description="Helical" evidence="7">
    <location>
        <begin position="733"/>
        <end position="750"/>
    </location>
</feature>
<keyword evidence="4" id="KW-0547">Nucleotide-binding</keyword>
<dbReference type="Pfam" id="PF00931">
    <property type="entry name" value="NB-ARC"/>
    <property type="match status" value="1"/>
</dbReference>
<organism evidence="12">
    <name type="scientific">Zea mays</name>
    <name type="common">Maize</name>
    <dbReference type="NCBI Taxonomy" id="4577"/>
    <lineage>
        <taxon>Eukaryota</taxon>
        <taxon>Viridiplantae</taxon>
        <taxon>Streptophyta</taxon>
        <taxon>Embryophyta</taxon>
        <taxon>Tracheophyta</taxon>
        <taxon>Spermatophyta</taxon>
        <taxon>Magnoliopsida</taxon>
        <taxon>Liliopsida</taxon>
        <taxon>Poales</taxon>
        <taxon>Poaceae</taxon>
        <taxon>PACMAD clade</taxon>
        <taxon>Panicoideae</taxon>
        <taxon>Andropogonodae</taxon>
        <taxon>Andropogoneae</taxon>
        <taxon>Tripsacinae</taxon>
        <taxon>Zea</taxon>
    </lineage>
</organism>
<dbReference type="InterPro" id="IPR041118">
    <property type="entry name" value="Rx_N"/>
</dbReference>
<dbReference type="Gene3D" id="1.10.10.10">
    <property type="entry name" value="Winged helix-like DNA-binding domain superfamily/Winged helix DNA-binding domain"/>
    <property type="match status" value="1"/>
</dbReference>
<dbReference type="InterPro" id="IPR036388">
    <property type="entry name" value="WH-like_DNA-bd_sf"/>
</dbReference>
<keyword evidence="7" id="KW-1133">Transmembrane helix</keyword>
<dbReference type="SUPFAM" id="SSF52058">
    <property type="entry name" value="L domain-like"/>
    <property type="match status" value="1"/>
</dbReference>
<keyword evidence="3" id="KW-0677">Repeat</keyword>
<dbReference type="Pfam" id="PF23559">
    <property type="entry name" value="WHD_DRP"/>
    <property type="match status" value="1"/>
</dbReference>
<dbReference type="PANTHER" id="PTHR36766">
    <property type="entry name" value="PLANT BROAD-SPECTRUM MILDEW RESISTANCE PROTEIN RPW8"/>
    <property type="match status" value="1"/>
</dbReference>
<proteinExistence type="inferred from homology"/>
<keyword evidence="2" id="KW-0433">Leucine-rich repeat</keyword>
<feature type="domain" description="Disease resistance protein winged helix" evidence="10">
    <location>
        <begin position="281"/>
        <end position="349"/>
    </location>
</feature>
<dbReference type="InterPro" id="IPR032675">
    <property type="entry name" value="LRR_dom_sf"/>
</dbReference>
<keyword evidence="7" id="KW-0812">Transmembrane</keyword>
<feature type="transmembrane region" description="Helical" evidence="7">
    <location>
        <begin position="6"/>
        <end position="25"/>
    </location>
</feature>
<dbReference type="SUPFAM" id="SSF52540">
    <property type="entry name" value="P-loop containing nucleoside triphosphate hydrolases"/>
    <property type="match status" value="1"/>
</dbReference>